<dbReference type="GO" id="GO:0052908">
    <property type="term" value="F:16S rRNA (adenine(1518)-N(6)/adenine(1519)-N(6))-dimethyltransferase activity"/>
    <property type="evidence" value="ECO:0007669"/>
    <property type="project" value="UniProtKB-EC"/>
</dbReference>
<dbReference type="Proteomes" id="UP000007460">
    <property type="component" value="Chromosome"/>
</dbReference>
<feature type="binding site" evidence="7 8">
    <location>
        <position position="46"/>
    </location>
    <ligand>
        <name>S-adenosyl-L-methionine</name>
        <dbReference type="ChEBI" id="CHEBI:59789"/>
    </ligand>
</feature>
<dbReference type="PANTHER" id="PTHR11727">
    <property type="entry name" value="DIMETHYLADENOSINE TRANSFERASE"/>
    <property type="match status" value="1"/>
</dbReference>
<dbReference type="InterPro" id="IPR001737">
    <property type="entry name" value="KsgA/Erm"/>
</dbReference>
<dbReference type="HAMAP" id="MF_00607">
    <property type="entry name" value="16SrRNA_methyltr_A"/>
    <property type="match status" value="1"/>
</dbReference>
<reference evidence="10 11" key="1">
    <citation type="journal article" date="2010" name="J. Bacteriol.">
        <title>Complete genome sequence of "Candidatus Puniceispirillum marinum" IMCC1322, a representative of the SAR116 clade in the Alphaproteobacteria.</title>
        <authorList>
            <person name="Oh H.M."/>
            <person name="Kwon K.K."/>
            <person name="Kang I."/>
            <person name="Kang S.G."/>
            <person name="Lee J.H."/>
            <person name="Kim S.J."/>
            <person name="Cho J.C."/>
        </authorList>
    </citation>
    <scope>NUCLEOTIDE SEQUENCE [LARGE SCALE GENOMIC DNA]</scope>
    <source>
        <strain evidence="10 11">IMCC1322</strain>
    </source>
</reference>
<dbReference type="InterPro" id="IPR023165">
    <property type="entry name" value="rRNA_Ade_diMease-like_C"/>
</dbReference>
<evidence type="ECO:0000256" key="5">
    <source>
        <dbReference type="ARBA" id="ARBA00022691"/>
    </source>
</evidence>
<dbReference type="EC" id="2.1.1.182" evidence="7"/>
<keyword evidence="3 7" id="KW-0489">Methyltransferase</keyword>
<dbReference type="KEGG" id="apb:SAR116_0635"/>
<dbReference type="Gene3D" id="1.10.8.100">
    <property type="entry name" value="Ribosomal RNA adenine dimethylase-like, domain 2"/>
    <property type="match status" value="1"/>
</dbReference>
<dbReference type="Pfam" id="PF00398">
    <property type="entry name" value="RrnaAD"/>
    <property type="match status" value="1"/>
</dbReference>
<comment type="subcellular location">
    <subcellularLocation>
        <location evidence="7">Cytoplasm</location>
    </subcellularLocation>
</comment>
<comment type="catalytic activity">
    <reaction evidence="7">
        <text>adenosine(1518)/adenosine(1519) in 16S rRNA + 4 S-adenosyl-L-methionine = N(6)-dimethyladenosine(1518)/N(6)-dimethyladenosine(1519) in 16S rRNA + 4 S-adenosyl-L-homocysteine + 4 H(+)</text>
        <dbReference type="Rhea" id="RHEA:19609"/>
        <dbReference type="Rhea" id="RHEA-COMP:10232"/>
        <dbReference type="Rhea" id="RHEA-COMP:10233"/>
        <dbReference type="ChEBI" id="CHEBI:15378"/>
        <dbReference type="ChEBI" id="CHEBI:57856"/>
        <dbReference type="ChEBI" id="CHEBI:59789"/>
        <dbReference type="ChEBI" id="CHEBI:74411"/>
        <dbReference type="ChEBI" id="CHEBI:74493"/>
        <dbReference type="EC" id="2.1.1.182"/>
    </reaction>
</comment>
<dbReference type="AlphaFoldDB" id="D5BRI1"/>
<organism evidence="10 11">
    <name type="scientific">Puniceispirillum marinum (strain IMCC1322)</name>
    <dbReference type="NCBI Taxonomy" id="488538"/>
    <lineage>
        <taxon>Bacteria</taxon>
        <taxon>Pseudomonadati</taxon>
        <taxon>Pseudomonadota</taxon>
        <taxon>Alphaproteobacteria</taxon>
        <taxon>Candidatus Puniceispirillales</taxon>
        <taxon>Candidatus Puniceispirillaceae</taxon>
        <taxon>Candidatus Puniceispirillum</taxon>
    </lineage>
</organism>
<feature type="binding site" evidence="7 8">
    <location>
        <position position="94"/>
    </location>
    <ligand>
        <name>S-adenosyl-L-methionine</name>
        <dbReference type="ChEBI" id="CHEBI:59789"/>
    </ligand>
</feature>
<evidence type="ECO:0000256" key="6">
    <source>
        <dbReference type="ARBA" id="ARBA00022884"/>
    </source>
</evidence>
<gene>
    <name evidence="7" type="primary">rsmA</name>
    <name evidence="7" type="synonym">ksgA</name>
    <name evidence="10" type="ordered locus">SAR116_0635</name>
</gene>
<evidence type="ECO:0000256" key="4">
    <source>
        <dbReference type="ARBA" id="ARBA00022679"/>
    </source>
</evidence>
<dbReference type="RefSeq" id="WP_013045507.1">
    <property type="nucleotide sequence ID" value="NC_014010.1"/>
</dbReference>
<dbReference type="GO" id="GO:0003723">
    <property type="term" value="F:RNA binding"/>
    <property type="evidence" value="ECO:0007669"/>
    <property type="project" value="UniProtKB-UniRule"/>
</dbReference>
<comment type="similarity">
    <text evidence="7">Belongs to the class I-like SAM-binding methyltransferase superfamily. rRNA adenine N(6)-methyltransferase family. RsmA subfamily.</text>
</comment>
<feature type="binding site" evidence="7 8">
    <location>
        <position position="139"/>
    </location>
    <ligand>
        <name>S-adenosyl-L-methionine</name>
        <dbReference type="ChEBI" id="CHEBI:59789"/>
    </ligand>
</feature>
<protein>
    <recommendedName>
        <fullName evidence="7">Ribosomal RNA small subunit methyltransferase A</fullName>
        <ecNumber evidence="7">2.1.1.182</ecNumber>
    </recommendedName>
    <alternativeName>
        <fullName evidence="7">16S rRNA (adenine(1518)-N(6)/adenine(1519)-N(6))-dimethyltransferase</fullName>
    </alternativeName>
    <alternativeName>
        <fullName evidence="7">16S rRNA dimethyladenosine transferase</fullName>
    </alternativeName>
    <alternativeName>
        <fullName evidence="7">16S rRNA dimethylase</fullName>
    </alternativeName>
    <alternativeName>
        <fullName evidence="7">S-adenosylmethionine-6-N', N'-adenosyl(rRNA) dimethyltransferase</fullName>
    </alternativeName>
</protein>
<evidence type="ECO:0000313" key="10">
    <source>
        <dbReference type="EMBL" id="ADE38878.1"/>
    </source>
</evidence>
<dbReference type="eggNOG" id="COG0030">
    <property type="taxonomic scope" value="Bacteria"/>
</dbReference>
<dbReference type="STRING" id="488538.SAR116_0635"/>
<keyword evidence="11" id="KW-1185">Reference proteome</keyword>
<evidence type="ECO:0000256" key="3">
    <source>
        <dbReference type="ARBA" id="ARBA00022603"/>
    </source>
</evidence>
<proteinExistence type="inferred from homology"/>
<feature type="binding site" evidence="7 8">
    <location>
        <position position="120"/>
    </location>
    <ligand>
        <name>S-adenosyl-L-methionine</name>
        <dbReference type="ChEBI" id="CHEBI:59789"/>
    </ligand>
</feature>
<keyword evidence="5 7" id="KW-0949">S-adenosyl-L-methionine</keyword>
<evidence type="ECO:0000313" key="11">
    <source>
        <dbReference type="Proteomes" id="UP000007460"/>
    </source>
</evidence>
<dbReference type="GO" id="GO:0005829">
    <property type="term" value="C:cytosol"/>
    <property type="evidence" value="ECO:0007669"/>
    <property type="project" value="TreeGrafter"/>
</dbReference>
<dbReference type="PANTHER" id="PTHR11727:SF7">
    <property type="entry name" value="DIMETHYLADENOSINE TRANSFERASE-RELATED"/>
    <property type="match status" value="1"/>
</dbReference>
<feature type="domain" description="Ribosomal RNA adenine methylase transferase N-terminal" evidence="9">
    <location>
        <begin position="53"/>
        <end position="224"/>
    </location>
</feature>
<name>D5BRI1_PUNMI</name>
<dbReference type="OrthoDB" id="9814755at2"/>
<dbReference type="InterPro" id="IPR029063">
    <property type="entry name" value="SAM-dependent_MTases_sf"/>
</dbReference>
<comment type="function">
    <text evidence="7">Specifically dimethylates two adjacent adenosines (A1518 and A1519) in the loop of a conserved hairpin near the 3'-end of 16S rRNA in the 30S particle. May play a critical role in biogenesis of 30S subunits.</text>
</comment>
<evidence type="ECO:0000256" key="2">
    <source>
        <dbReference type="ARBA" id="ARBA00022552"/>
    </source>
</evidence>
<dbReference type="PROSITE" id="PS51689">
    <property type="entry name" value="SAM_RNA_A_N6_MT"/>
    <property type="match status" value="1"/>
</dbReference>
<feature type="binding site" evidence="7 8">
    <location>
        <position position="48"/>
    </location>
    <ligand>
        <name>S-adenosyl-L-methionine</name>
        <dbReference type="ChEBI" id="CHEBI:59789"/>
    </ligand>
</feature>
<keyword evidence="4 7" id="KW-0808">Transferase</keyword>
<dbReference type="SUPFAM" id="SSF53335">
    <property type="entry name" value="S-adenosyl-L-methionine-dependent methyltransferases"/>
    <property type="match status" value="1"/>
</dbReference>
<evidence type="ECO:0000256" key="1">
    <source>
        <dbReference type="ARBA" id="ARBA00022490"/>
    </source>
</evidence>
<evidence type="ECO:0000259" key="9">
    <source>
        <dbReference type="SMART" id="SM00650"/>
    </source>
</evidence>
<dbReference type="HOGENOM" id="CLU_041220_0_1_5"/>
<evidence type="ECO:0000256" key="8">
    <source>
        <dbReference type="PROSITE-ProRule" id="PRU01026"/>
    </source>
</evidence>
<accession>D5BRI1</accession>
<evidence type="ECO:0000256" key="7">
    <source>
        <dbReference type="HAMAP-Rule" id="MF_00607"/>
    </source>
</evidence>
<dbReference type="SMART" id="SM00650">
    <property type="entry name" value="rADc"/>
    <property type="match status" value="1"/>
</dbReference>
<dbReference type="NCBIfam" id="TIGR00755">
    <property type="entry name" value="ksgA"/>
    <property type="match status" value="1"/>
</dbReference>
<dbReference type="InterPro" id="IPR020598">
    <property type="entry name" value="rRNA_Ade_methylase_Trfase_N"/>
</dbReference>
<sequence>MRDKSATPQPDQADIDASNSEIDNLPSLRDLVGAMDMRARKSLGQNFLFDLNLTRRIARSAAPLTGTTIEIGPGPGGLTRALLLEGATKVLAIEKDWRAPDVLASLLSASRGRLELTEADAMDFPIWDIEPAPRRIIANLPYNIATTLLIRWLEHAADFESMTLMFQREVALRITAKPGDSAYGRLSVLAGWLADAEILFDIPPEAFVPAPKITSSVVQIIPLAAPRFPCRQQYLEDVTRHAFGQRRKMLRSSLKKIGGEALLLAAGIDPETRPQDLDIESFCKLAELHETKAFG</sequence>
<keyword evidence="2 7" id="KW-0698">rRNA processing</keyword>
<dbReference type="EMBL" id="CP001751">
    <property type="protein sequence ID" value="ADE38878.1"/>
    <property type="molecule type" value="Genomic_DNA"/>
</dbReference>
<feature type="binding site" evidence="7 8">
    <location>
        <position position="72"/>
    </location>
    <ligand>
        <name>S-adenosyl-L-methionine</name>
        <dbReference type="ChEBI" id="CHEBI:59789"/>
    </ligand>
</feature>
<dbReference type="FunFam" id="1.10.8.100:FF:000001">
    <property type="entry name" value="Ribosomal RNA small subunit methyltransferase A"/>
    <property type="match status" value="1"/>
</dbReference>
<keyword evidence="1 7" id="KW-0963">Cytoplasm</keyword>
<dbReference type="CDD" id="cd02440">
    <property type="entry name" value="AdoMet_MTases"/>
    <property type="match status" value="1"/>
</dbReference>
<dbReference type="InterPro" id="IPR011530">
    <property type="entry name" value="rRNA_adenine_dimethylase"/>
</dbReference>
<keyword evidence="6 7" id="KW-0694">RNA-binding</keyword>
<dbReference type="Gene3D" id="3.40.50.150">
    <property type="entry name" value="Vaccinia Virus protein VP39"/>
    <property type="match status" value="1"/>
</dbReference>